<protein>
    <submittedName>
        <fullName evidence="2">Uncharacterized protein</fullName>
    </submittedName>
</protein>
<dbReference type="OrthoDB" id="5370011at2759"/>
<dbReference type="EMBL" id="JOWA01000110">
    <property type="protein sequence ID" value="KEZ41199.1"/>
    <property type="molecule type" value="Genomic_DNA"/>
</dbReference>
<gene>
    <name evidence="2" type="ORF">SAPIO_CDS7283</name>
</gene>
<sequence length="329" mass="37046">MSSAAPATAPTQEKGKEKEKKGVGKLLSRMKTVLKKGESSTRRFSIIGSKTHKKGESSEQKTETKPEPEGVTKIPRSQLYEQRAKQLGERFGLQLYPGDWYSTEGDALRVEKPIRMRVRRNCHLCNATFGVAKECPNCQHVRCKQCSRYPPKRTEAEKQASRERRAAKAKELEENPPIAVDYRHDDGKTPELRIPPKCGTQDLIYKKPRQRVRRNCHECGTLFTTGTKLCANCGHIRCTDCPRDPAKKKKYPFGYPGDEFGPNAIPHHECHECKTIFPGGVPNGTACQSCQHAKCEKCPRLKPRRVEPQPDADVLKQVEEKLAKLKVGG</sequence>
<proteinExistence type="predicted"/>
<dbReference type="KEGG" id="sapo:SAPIO_CDS7283"/>
<dbReference type="VEuPathDB" id="FungiDB:SAPIO_CDS7283"/>
<keyword evidence="3" id="KW-1185">Reference proteome</keyword>
<feature type="compositionally biased region" description="Polar residues" evidence="1">
    <location>
        <begin position="1"/>
        <end position="11"/>
    </location>
</feature>
<organism evidence="2 3">
    <name type="scientific">Pseudallescheria apiosperma</name>
    <name type="common">Scedosporium apiospermum</name>
    <dbReference type="NCBI Taxonomy" id="563466"/>
    <lineage>
        <taxon>Eukaryota</taxon>
        <taxon>Fungi</taxon>
        <taxon>Dikarya</taxon>
        <taxon>Ascomycota</taxon>
        <taxon>Pezizomycotina</taxon>
        <taxon>Sordariomycetes</taxon>
        <taxon>Hypocreomycetidae</taxon>
        <taxon>Microascales</taxon>
        <taxon>Microascaceae</taxon>
        <taxon>Scedosporium</taxon>
    </lineage>
</organism>
<feature type="compositionally biased region" description="Basic and acidic residues" evidence="1">
    <location>
        <begin position="54"/>
        <end position="70"/>
    </location>
</feature>
<dbReference type="HOGENOM" id="CLU_047721_0_0_1"/>
<evidence type="ECO:0000313" key="2">
    <source>
        <dbReference type="EMBL" id="KEZ41199.1"/>
    </source>
</evidence>
<dbReference type="AlphaFoldDB" id="A0A084G1I7"/>
<dbReference type="OMA" id="RVHRTCH"/>
<name>A0A084G1I7_PSEDA</name>
<evidence type="ECO:0000313" key="3">
    <source>
        <dbReference type="Proteomes" id="UP000028545"/>
    </source>
</evidence>
<feature type="region of interest" description="Disordered" evidence="1">
    <location>
        <begin position="1"/>
        <end position="72"/>
    </location>
</feature>
<accession>A0A084G1I7</accession>
<comment type="caution">
    <text evidence="2">The sequence shown here is derived from an EMBL/GenBank/DDBJ whole genome shotgun (WGS) entry which is preliminary data.</text>
</comment>
<dbReference type="Proteomes" id="UP000028545">
    <property type="component" value="Unassembled WGS sequence"/>
</dbReference>
<evidence type="ECO:0000256" key="1">
    <source>
        <dbReference type="SAM" id="MobiDB-lite"/>
    </source>
</evidence>
<dbReference type="RefSeq" id="XP_016640998.1">
    <property type="nucleotide sequence ID" value="XM_016789171.1"/>
</dbReference>
<dbReference type="GeneID" id="27726355"/>
<reference evidence="2 3" key="1">
    <citation type="journal article" date="2014" name="Genome Announc.">
        <title>Draft genome sequence of the pathogenic fungus Scedosporium apiospermum.</title>
        <authorList>
            <person name="Vandeputte P."/>
            <person name="Ghamrawi S."/>
            <person name="Rechenmann M."/>
            <person name="Iltis A."/>
            <person name="Giraud S."/>
            <person name="Fleury M."/>
            <person name="Thornton C."/>
            <person name="Delhaes L."/>
            <person name="Meyer W."/>
            <person name="Papon N."/>
            <person name="Bouchara J.P."/>
        </authorList>
    </citation>
    <scope>NUCLEOTIDE SEQUENCE [LARGE SCALE GENOMIC DNA]</scope>
    <source>
        <strain evidence="2 3">IHEM 14462</strain>
    </source>
</reference>
<feature type="compositionally biased region" description="Basic and acidic residues" evidence="1">
    <location>
        <begin position="13"/>
        <end position="22"/>
    </location>
</feature>